<evidence type="ECO:0000256" key="14">
    <source>
        <dbReference type="PROSITE-ProRule" id="PRU01360"/>
    </source>
</evidence>
<evidence type="ECO:0000256" key="12">
    <source>
        <dbReference type="ARBA" id="ARBA00023170"/>
    </source>
</evidence>
<comment type="subcellular location">
    <subcellularLocation>
        <location evidence="1 14">Cell outer membrane</location>
        <topology evidence="1 14">Multi-pass membrane protein</topology>
    </subcellularLocation>
</comment>
<dbReference type="Pfam" id="PF00593">
    <property type="entry name" value="TonB_dep_Rec_b-barrel"/>
    <property type="match status" value="1"/>
</dbReference>
<dbReference type="InterPro" id="IPR036942">
    <property type="entry name" value="Beta-barrel_TonB_sf"/>
</dbReference>
<evidence type="ECO:0000256" key="6">
    <source>
        <dbReference type="ARBA" id="ARBA00022692"/>
    </source>
</evidence>
<comment type="similarity">
    <text evidence="2 14 15">Belongs to the TonB-dependent receptor family.</text>
</comment>
<keyword evidence="4 14" id="KW-1134">Transmembrane beta strand</keyword>
<feature type="signal peptide" evidence="16">
    <location>
        <begin position="1"/>
        <end position="26"/>
    </location>
</feature>
<dbReference type="SUPFAM" id="SSF56935">
    <property type="entry name" value="Porins"/>
    <property type="match status" value="1"/>
</dbReference>
<name>A0AAJ3H9J9_9PSED</name>
<keyword evidence="9" id="KW-0406">Ion transport</keyword>
<evidence type="ECO:0000256" key="16">
    <source>
        <dbReference type="SAM" id="SignalP"/>
    </source>
</evidence>
<keyword evidence="5" id="KW-0410">Iron transport</keyword>
<feature type="chain" id="PRO_5042583200" evidence="16">
    <location>
        <begin position="27"/>
        <end position="749"/>
    </location>
</feature>
<dbReference type="EMBL" id="JACAQR010000078">
    <property type="protein sequence ID" value="NWD46158.1"/>
    <property type="molecule type" value="Genomic_DNA"/>
</dbReference>
<evidence type="ECO:0000259" key="18">
    <source>
        <dbReference type="Pfam" id="PF07715"/>
    </source>
</evidence>
<evidence type="ECO:0000256" key="4">
    <source>
        <dbReference type="ARBA" id="ARBA00022452"/>
    </source>
</evidence>
<keyword evidence="7 16" id="KW-0732">Signal</keyword>
<evidence type="ECO:0000256" key="15">
    <source>
        <dbReference type="RuleBase" id="RU003357"/>
    </source>
</evidence>
<dbReference type="AlphaFoldDB" id="A0AAJ3H9J9"/>
<gene>
    <name evidence="19" type="ORF">HX826_30155</name>
</gene>
<dbReference type="FunFam" id="2.170.130.10:FF:000010">
    <property type="entry name" value="Ferripyoverdine receptor"/>
    <property type="match status" value="1"/>
</dbReference>
<evidence type="ECO:0000313" key="20">
    <source>
        <dbReference type="Proteomes" id="UP000546584"/>
    </source>
</evidence>
<dbReference type="Gene3D" id="2.170.130.10">
    <property type="entry name" value="TonB-dependent receptor, plug domain"/>
    <property type="match status" value="1"/>
</dbReference>
<feature type="domain" description="TonB-dependent receptor-like beta-barrel" evidence="17">
    <location>
        <begin position="254"/>
        <end position="718"/>
    </location>
</feature>
<evidence type="ECO:0000313" key="19">
    <source>
        <dbReference type="EMBL" id="NWD46158.1"/>
    </source>
</evidence>
<organism evidence="19 20">
    <name type="scientific">Pseudomonas yamanorum</name>
    <dbReference type="NCBI Taxonomy" id="515393"/>
    <lineage>
        <taxon>Bacteria</taxon>
        <taxon>Pseudomonadati</taxon>
        <taxon>Pseudomonadota</taxon>
        <taxon>Gammaproteobacteria</taxon>
        <taxon>Pseudomonadales</taxon>
        <taxon>Pseudomonadaceae</taxon>
        <taxon>Pseudomonas</taxon>
    </lineage>
</organism>
<keyword evidence="13 14" id="KW-0998">Cell outer membrane</keyword>
<dbReference type="Gene3D" id="2.40.170.20">
    <property type="entry name" value="TonB-dependent receptor, beta-barrel domain"/>
    <property type="match status" value="1"/>
</dbReference>
<reference evidence="19 20" key="1">
    <citation type="submission" date="2020-04" db="EMBL/GenBank/DDBJ databases">
        <title>Molecular characterization of pseudomonads from Agaricus bisporus reveal novel blotch 2 pathogens in Western Europe.</title>
        <authorList>
            <person name="Taparia T."/>
            <person name="Krijger M."/>
            <person name="Haynes E."/>
            <person name="Elpinstone J.G."/>
            <person name="Noble R."/>
            <person name="Van Der Wolf J."/>
        </authorList>
    </citation>
    <scope>NUCLEOTIDE SEQUENCE [LARGE SCALE GENOMIC DNA]</scope>
    <source>
        <strain evidence="19 20">IPO3753</strain>
    </source>
</reference>
<keyword evidence="12 19" id="KW-0675">Receptor</keyword>
<keyword evidence="10 15" id="KW-0798">TonB box</keyword>
<accession>A0AAJ3H9J9</accession>
<evidence type="ECO:0000256" key="5">
    <source>
        <dbReference type="ARBA" id="ARBA00022496"/>
    </source>
</evidence>
<dbReference type="GO" id="GO:0038023">
    <property type="term" value="F:signaling receptor activity"/>
    <property type="evidence" value="ECO:0007669"/>
    <property type="project" value="InterPro"/>
</dbReference>
<evidence type="ECO:0000256" key="9">
    <source>
        <dbReference type="ARBA" id="ARBA00023065"/>
    </source>
</evidence>
<dbReference type="InterPro" id="IPR012910">
    <property type="entry name" value="Plug_dom"/>
</dbReference>
<dbReference type="PANTHER" id="PTHR32552">
    <property type="entry name" value="FERRICHROME IRON RECEPTOR-RELATED"/>
    <property type="match status" value="1"/>
</dbReference>
<evidence type="ECO:0000256" key="8">
    <source>
        <dbReference type="ARBA" id="ARBA00023004"/>
    </source>
</evidence>
<feature type="domain" description="TonB-dependent receptor plug" evidence="18">
    <location>
        <begin position="78"/>
        <end position="174"/>
    </location>
</feature>
<dbReference type="GO" id="GO:0009279">
    <property type="term" value="C:cell outer membrane"/>
    <property type="evidence" value="ECO:0007669"/>
    <property type="project" value="UniProtKB-SubCell"/>
</dbReference>
<dbReference type="Proteomes" id="UP000546584">
    <property type="component" value="Unassembled WGS sequence"/>
</dbReference>
<dbReference type="PROSITE" id="PS52016">
    <property type="entry name" value="TONB_DEPENDENT_REC_3"/>
    <property type="match status" value="1"/>
</dbReference>
<evidence type="ECO:0000256" key="1">
    <source>
        <dbReference type="ARBA" id="ARBA00004571"/>
    </source>
</evidence>
<evidence type="ECO:0000256" key="13">
    <source>
        <dbReference type="ARBA" id="ARBA00023237"/>
    </source>
</evidence>
<keyword evidence="3 14" id="KW-0813">Transport</keyword>
<evidence type="ECO:0000256" key="10">
    <source>
        <dbReference type="ARBA" id="ARBA00023077"/>
    </source>
</evidence>
<dbReference type="GO" id="GO:0015891">
    <property type="term" value="P:siderophore transport"/>
    <property type="evidence" value="ECO:0007669"/>
    <property type="project" value="InterPro"/>
</dbReference>
<dbReference type="PANTHER" id="PTHR32552:SF74">
    <property type="entry name" value="HYDROXAMATE SIDEROPHORE RECEPTOR FHUE"/>
    <property type="match status" value="1"/>
</dbReference>
<sequence length="749" mass="83170">MFAPITRSMTLTLGLFSVVLSPDLLAENDPDQESHAQAKALELGSTRITADSLGANTEHTGAYTTGSMSTATKLNLSIKETPQSVSVITRQQMDDFNLNTLTEVMRQTTGVVVQHLDSDRVGYSSRGYGITNFQIDGMLNTFGRMKSDADTIIYDRVEVVRGATGLTTGAGDPSATVNMVRKRPTAQWQAKTGISGGSHDNYYSYLDVGGPLAFDGRLRGRTVLAYRDSQSYRDNYALQREVGYGILEGDLTDDTVLAVGFDYQNKHVQGTAWGTLPYWNSDGSKAKLPRSANIAAHWSSWPLKDETTFATLDHRLAGDWHLKAAYTHRESDTDGKVYYGGSGFPNADRSGMTAWTSHMLGTSKMDVVDLNLAGSYSLLGREHELMVGYGESEQRDSSPHLRDGPVPKNYTSIDDWKHMGGIGKFPDANTGLKGEQGSTRQKAGYLATRLSLTDRLHAVLGSRYGSWEIESTTYNYDQDTDQFLGTSKSSQTHNDMWTPYAGLLYDLTPEYTVYASYTDIFNPQEQRDTGKQYLEPVVGSNYEVGIKGSLLEERLNLAAAYFWSKQDNVAELDSSTPPDPDTGEQFFASGGKGNKVQGFEIEVSGEVRPDWNLTAGYTYTHSLNGDKQRNNTHLPLNLLRVSTAYRLPGEWHALTVGGAVNWQSDFYDFAYRPVGRDSSGTLIREQARITQQAYTVVNLMSRYEFDDHLSASININNLFDKKYYERVGFYNGVYWGDPRSISLALDWKL</sequence>
<keyword evidence="8" id="KW-0408">Iron</keyword>
<evidence type="ECO:0000256" key="3">
    <source>
        <dbReference type="ARBA" id="ARBA00022448"/>
    </source>
</evidence>
<proteinExistence type="inferred from homology"/>
<dbReference type="InterPro" id="IPR037066">
    <property type="entry name" value="Plug_dom_sf"/>
</dbReference>
<comment type="caution">
    <text evidence="19">The sequence shown here is derived from an EMBL/GenBank/DDBJ whole genome shotgun (WGS) entry which is preliminary data.</text>
</comment>
<dbReference type="InterPro" id="IPR039426">
    <property type="entry name" value="TonB-dep_rcpt-like"/>
</dbReference>
<dbReference type="InterPro" id="IPR000531">
    <property type="entry name" value="Beta-barrel_TonB"/>
</dbReference>
<protein>
    <submittedName>
        <fullName evidence="19">TonB-dependent siderophore receptor</fullName>
    </submittedName>
</protein>
<dbReference type="InterPro" id="IPR010105">
    <property type="entry name" value="TonB_sidphr_rcpt"/>
</dbReference>
<dbReference type="NCBIfam" id="TIGR01783">
    <property type="entry name" value="TonB-siderophor"/>
    <property type="match status" value="1"/>
</dbReference>
<dbReference type="Pfam" id="PF07715">
    <property type="entry name" value="Plug"/>
    <property type="match status" value="1"/>
</dbReference>
<evidence type="ECO:0000256" key="2">
    <source>
        <dbReference type="ARBA" id="ARBA00009810"/>
    </source>
</evidence>
<keyword evidence="11 14" id="KW-0472">Membrane</keyword>
<evidence type="ECO:0000256" key="11">
    <source>
        <dbReference type="ARBA" id="ARBA00023136"/>
    </source>
</evidence>
<dbReference type="RefSeq" id="WP_177027565.1">
    <property type="nucleotide sequence ID" value="NZ_JACAQR010000078.1"/>
</dbReference>
<keyword evidence="6 14" id="KW-0812">Transmembrane</keyword>
<dbReference type="CDD" id="cd01347">
    <property type="entry name" value="ligand_gated_channel"/>
    <property type="match status" value="1"/>
</dbReference>
<dbReference type="GO" id="GO:0015344">
    <property type="term" value="F:siderophore uptake transmembrane transporter activity"/>
    <property type="evidence" value="ECO:0007669"/>
    <property type="project" value="TreeGrafter"/>
</dbReference>
<evidence type="ECO:0000256" key="7">
    <source>
        <dbReference type="ARBA" id="ARBA00022729"/>
    </source>
</evidence>
<evidence type="ECO:0000259" key="17">
    <source>
        <dbReference type="Pfam" id="PF00593"/>
    </source>
</evidence>